<reference evidence="13 14" key="2">
    <citation type="submission" date="2019-01" db="EMBL/GenBank/DDBJ databases">
        <title>A chromosome length genome reference of the Java medaka (oryzias javanicus).</title>
        <authorList>
            <person name="Herpin A."/>
            <person name="Takehana Y."/>
            <person name="Naruse K."/>
            <person name="Ansai S."/>
            <person name="Kawaguchi M."/>
        </authorList>
    </citation>
    <scope>NUCLEOTIDE SEQUENCE [LARGE SCALE GENOMIC DNA]</scope>
    <source>
        <strain evidence="13">RS831</strain>
        <tissue evidence="13">Whole body</tissue>
    </source>
</reference>
<dbReference type="SUPFAM" id="SSF58038">
    <property type="entry name" value="SNARE fusion complex"/>
    <property type="match status" value="2"/>
</dbReference>
<dbReference type="PANTHER" id="PTHR19305:SF4">
    <property type="entry name" value="SYNAPTOSOMAL-ASSOCIATED PROTEIN 23"/>
    <property type="match status" value="1"/>
</dbReference>
<evidence type="ECO:0000313" key="14">
    <source>
        <dbReference type="Proteomes" id="UP000283210"/>
    </source>
</evidence>
<dbReference type="Gene3D" id="1.20.5.110">
    <property type="match status" value="2"/>
</dbReference>
<keyword evidence="2" id="KW-0771">Synaptosome</keyword>
<dbReference type="GO" id="GO:0005484">
    <property type="term" value="F:SNAP receptor activity"/>
    <property type="evidence" value="ECO:0007669"/>
    <property type="project" value="TreeGrafter"/>
</dbReference>
<dbReference type="InterPro" id="IPR000928">
    <property type="entry name" value="SNAP-25_dom"/>
</dbReference>
<evidence type="ECO:0000256" key="4">
    <source>
        <dbReference type="ARBA" id="ARBA00023018"/>
    </source>
</evidence>
<evidence type="ECO:0000313" key="13">
    <source>
        <dbReference type="EMBL" id="RVE57511.1"/>
    </source>
</evidence>
<evidence type="ECO:0000256" key="9">
    <source>
        <dbReference type="RuleBase" id="RU003496"/>
    </source>
</evidence>
<sequence>MPQHIELGATGGAPKQDSSNMEDMSVEQMALRANQLTDESLESTRRMRQMAEESQETGGKTLDMLDMQGEQLRRVEEGMDQINEDMKQAEKNLNDLNKCCGLCTCPCDRVTSIENDQRYKKTWGIGGLEGETDANGSKVVSRQPSRTRNGQPAQATTTRGTAAAPSGPYIQRVTNDAREDEMEENLEAVGGIISNLRGMAVTMGQEIDKQNSQIDRINDKADMNKIRIDDANQRANKLIK</sequence>
<dbReference type="GO" id="GO:0016082">
    <property type="term" value="P:synaptic vesicle priming"/>
    <property type="evidence" value="ECO:0007669"/>
    <property type="project" value="TreeGrafter"/>
</dbReference>
<dbReference type="Pfam" id="PF00835">
    <property type="entry name" value="SNAP-25"/>
    <property type="match status" value="1"/>
</dbReference>
<dbReference type="FunFam" id="1.20.5.110:FF:000007">
    <property type="entry name" value="Synaptosomal-associated protein"/>
    <property type="match status" value="1"/>
</dbReference>
<gene>
    <name evidence="13" type="ORF">OJAV_G00216750</name>
</gene>
<dbReference type="OrthoDB" id="19261at2759"/>
<feature type="compositionally biased region" description="Low complexity" evidence="11">
    <location>
        <begin position="150"/>
        <end position="165"/>
    </location>
</feature>
<comment type="subunit">
    <text evidence="8">Homotetramer (via coiled-coil domain), also forms heterotetramers with STX4 and VAMP3. Found in a complex with VAMP8 and STX1A. Found in a complex with VAMP8 and STX4 in pancreas. Interacts simultaneously with SNAPIN and SYN4. Interacts with STX1A. Interacts with STX12. Interacts tightly to multiple syntaxins and synaptobrevins/VAMPs. Interacts with ZDHHC13 (via ANK repeats). Interacts with ZDHHC17 (via ANK repeats).</text>
</comment>
<evidence type="ECO:0000256" key="6">
    <source>
        <dbReference type="ARBA" id="ARBA00034102"/>
    </source>
</evidence>
<feature type="region of interest" description="Disordered" evidence="11">
    <location>
        <begin position="125"/>
        <end position="169"/>
    </location>
</feature>
<feature type="coiled-coil region" evidence="10">
    <location>
        <begin position="72"/>
        <end position="99"/>
    </location>
</feature>
<evidence type="ECO:0000256" key="11">
    <source>
        <dbReference type="SAM" id="MobiDB-lite"/>
    </source>
</evidence>
<dbReference type="GO" id="GO:0005886">
    <property type="term" value="C:plasma membrane"/>
    <property type="evidence" value="ECO:0007669"/>
    <property type="project" value="TreeGrafter"/>
</dbReference>
<dbReference type="GO" id="GO:0019905">
    <property type="term" value="F:syntaxin binding"/>
    <property type="evidence" value="ECO:0007669"/>
    <property type="project" value="TreeGrafter"/>
</dbReference>
<reference evidence="13 14" key="1">
    <citation type="submission" date="2018-11" db="EMBL/GenBank/DDBJ databases">
        <authorList>
            <person name="Lopez-Roques C."/>
            <person name="Donnadieu C."/>
            <person name="Bouchez O."/>
            <person name="Klopp C."/>
            <person name="Cabau C."/>
            <person name="Zahm M."/>
        </authorList>
    </citation>
    <scope>NUCLEOTIDE SEQUENCE [LARGE SCALE GENOMIC DNA]</scope>
    <source>
        <strain evidence="13">RS831</strain>
        <tissue evidence="13">Whole body</tissue>
    </source>
</reference>
<comment type="similarity">
    <text evidence="1 9">Belongs to the SNAP-25 family.</text>
</comment>
<keyword evidence="14" id="KW-1185">Reference proteome</keyword>
<evidence type="ECO:0000256" key="8">
    <source>
        <dbReference type="ARBA" id="ARBA00065910"/>
    </source>
</evidence>
<evidence type="ECO:0000256" key="3">
    <source>
        <dbReference type="ARBA" id="ARBA00022737"/>
    </source>
</evidence>
<evidence type="ECO:0000256" key="1">
    <source>
        <dbReference type="ARBA" id="ARBA00009480"/>
    </source>
</evidence>
<dbReference type="CDD" id="cd15889">
    <property type="entry name" value="SNARE_SNAP25N_23N"/>
    <property type="match status" value="1"/>
</dbReference>
<dbReference type="EMBL" id="CM012458">
    <property type="protein sequence ID" value="RVE57511.1"/>
    <property type="molecule type" value="Genomic_DNA"/>
</dbReference>
<comment type="subcellular location">
    <subcellularLocation>
        <location evidence="6">Synapse</location>
        <location evidence="6">Synaptosome</location>
    </subcellularLocation>
</comment>
<dbReference type="Proteomes" id="UP000283210">
    <property type="component" value="Chromosome 22"/>
</dbReference>
<dbReference type="GO" id="GO:0031201">
    <property type="term" value="C:SNARE complex"/>
    <property type="evidence" value="ECO:0007669"/>
    <property type="project" value="TreeGrafter"/>
</dbReference>
<feature type="compositionally biased region" description="Polar residues" evidence="11">
    <location>
        <begin position="134"/>
        <end position="149"/>
    </location>
</feature>
<dbReference type="GO" id="GO:0098793">
    <property type="term" value="C:presynapse"/>
    <property type="evidence" value="ECO:0007669"/>
    <property type="project" value="GOC"/>
</dbReference>
<dbReference type="PANTHER" id="PTHR19305">
    <property type="entry name" value="SYNAPTOSOMAL ASSOCIATED PROTEIN"/>
    <property type="match status" value="1"/>
</dbReference>
<dbReference type="GO" id="GO:0043005">
    <property type="term" value="C:neuron projection"/>
    <property type="evidence" value="ECO:0007669"/>
    <property type="project" value="UniProtKB-KW"/>
</dbReference>
<keyword evidence="5 10" id="KW-0175">Coiled coil</keyword>
<dbReference type="InterPro" id="IPR000727">
    <property type="entry name" value="T_SNARE_dom"/>
</dbReference>
<evidence type="ECO:0000256" key="2">
    <source>
        <dbReference type="ARBA" id="ARBA00022599"/>
    </source>
</evidence>
<feature type="domain" description="T-SNARE coiled-coil homology" evidence="12">
    <location>
        <begin position="176"/>
        <end position="238"/>
    </location>
</feature>
<dbReference type="AlphaFoldDB" id="A0A3S2MED6"/>
<dbReference type="PROSITE" id="PS50192">
    <property type="entry name" value="T_SNARE"/>
    <property type="match status" value="2"/>
</dbReference>
<feature type="region of interest" description="Disordered" evidence="11">
    <location>
        <begin position="1"/>
        <end position="24"/>
    </location>
</feature>
<organism evidence="13 14">
    <name type="scientific">Oryzias javanicus</name>
    <name type="common">Javanese ricefish</name>
    <name type="synonym">Aplocheilus javanicus</name>
    <dbReference type="NCBI Taxonomy" id="123683"/>
    <lineage>
        <taxon>Eukaryota</taxon>
        <taxon>Metazoa</taxon>
        <taxon>Chordata</taxon>
        <taxon>Craniata</taxon>
        <taxon>Vertebrata</taxon>
        <taxon>Euteleostomi</taxon>
        <taxon>Actinopterygii</taxon>
        <taxon>Neopterygii</taxon>
        <taxon>Teleostei</taxon>
        <taxon>Neoteleostei</taxon>
        <taxon>Acanthomorphata</taxon>
        <taxon>Ovalentaria</taxon>
        <taxon>Atherinomorphae</taxon>
        <taxon>Beloniformes</taxon>
        <taxon>Adrianichthyidae</taxon>
        <taxon>Oryziinae</taxon>
        <taxon>Oryzias</taxon>
    </lineage>
</organism>
<comment type="function">
    <text evidence="7">Essential component of the high affinity receptor for the general membrane fusion machinery and an important regulator of transport vesicle docking and fusion.</text>
</comment>
<dbReference type="SMART" id="SM00397">
    <property type="entry name" value="t_SNARE"/>
    <property type="match status" value="2"/>
</dbReference>
<proteinExistence type="inferred from homology"/>
<evidence type="ECO:0000256" key="7">
    <source>
        <dbReference type="ARBA" id="ARBA00053876"/>
    </source>
</evidence>
<evidence type="ECO:0000256" key="10">
    <source>
        <dbReference type="SAM" id="Coils"/>
    </source>
</evidence>
<feature type="domain" description="T-SNARE coiled-coil homology" evidence="12">
    <location>
        <begin position="34"/>
        <end position="96"/>
    </location>
</feature>
<dbReference type="FunFam" id="1.20.5.110:FF:000018">
    <property type="entry name" value="Synaptosomal-associated protein"/>
    <property type="match status" value="1"/>
</dbReference>
<name>A0A3S2MED6_ORYJA</name>
<evidence type="ECO:0000256" key="5">
    <source>
        <dbReference type="ARBA" id="ARBA00023054"/>
    </source>
</evidence>
<accession>A0A3S2MED6</accession>
<keyword evidence="3" id="KW-0677">Repeat</keyword>
<protein>
    <recommendedName>
        <fullName evidence="9">Synaptosomal-associated protein</fullName>
    </recommendedName>
</protein>
<evidence type="ECO:0000259" key="12">
    <source>
        <dbReference type="PROSITE" id="PS50192"/>
    </source>
</evidence>
<keyword evidence="4" id="KW-0770">Synapse</keyword>
<dbReference type="GO" id="GO:0031629">
    <property type="term" value="P:synaptic vesicle fusion to presynaptic active zone membrane"/>
    <property type="evidence" value="ECO:0007669"/>
    <property type="project" value="TreeGrafter"/>
</dbReference>